<feature type="compositionally biased region" description="Polar residues" evidence="1">
    <location>
        <begin position="168"/>
        <end position="187"/>
    </location>
</feature>
<sequence length="224" mass="24711">MAKRKLVKSNLIIKPRGKGKEKQPEVAAPAMKMPGESAPRRKSKDASISTERTQHWDAESTGSNSIECEHCEECEQLKRDIPPSDTKCVSLKSTVKEMKTTGHHHFPENRKSHGDHSHTSEQQVETESFESNTGDSSVRKLSVDFKPQDLNQSSMATRQQMIKNLMSNRVTMSTPPSCSASRGGTRNPTEKAAHIKLPSKHASKKNSGPLYNFSVGQGRKSTAG</sequence>
<feature type="region of interest" description="Disordered" evidence="1">
    <location>
        <begin position="168"/>
        <end position="224"/>
    </location>
</feature>
<feature type="compositionally biased region" description="Basic and acidic residues" evidence="1">
    <location>
        <begin position="99"/>
        <end position="119"/>
    </location>
</feature>
<evidence type="ECO:0000313" key="3">
    <source>
        <dbReference type="EnsemblPlants" id="PAC:32974623.CDS.1"/>
    </source>
</evidence>
<evidence type="ECO:0000313" key="4">
    <source>
        <dbReference type="Proteomes" id="UP000006727"/>
    </source>
</evidence>
<dbReference type="Gramene" id="Pp3c12_19390V3.1">
    <property type="protein sequence ID" value="PAC:32974623.CDS.1"/>
    <property type="gene ID" value="Pp3c12_19390"/>
</dbReference>
<reference evidence="2 4" key="2">
    <citation type="journal article" date="2018" name="Plant J.">
        <title>The Physcomitrella patens chromosome-scale assembly reveals moss genome structure and evolution.</title>
        <authorList>
            <person name="Lang D."/>
            <person name="Ullrich K.K."/>
            <person name="Murat F."/>
            <person name="Fuchs J."/>
            <person name="Jenkins J."/>
            <person name="Haas F.B."/>
            <person name="Piednoel M."/>
            <person name="Gundlach H."/>
            <person name="Van Bel M."/>
            <person name="Meyberg R."/>
            <person name="Vives C."/>
            <person name="Morata J."/>
            <person name="Symeonidi A."/>
            <person name="Hiss M."/>
            <person name="Muchero W."/>
            <person name="Kamisugi Y."/>
            <person name="Saleh O."/>
            <person name="Blanc G."/>
            <person name="Decker E.L."/>
            <person name="van Gessel N."/>
            <person name="Grimwood J."/>
            <person name="Hayes R.D."/>
            <person name="Graham S.W."/>
            <person name="Gunter L.E."/>
            <person name="McDaniel S.F."/>
            <person name="Hoernstein S.N.W."/>
            <person name="Larsson A."/>
            <person name="Li F.W."/>
            <person name="Perroud P.F."/>
            <person name="Phillips J."/>
            <person name="Ranjan P."/>
            <person name="Rokshar D.S."/>
            <person name="Rothfels C.J."/>
            <person name="Schneider L."/>
            <person name="Shu S."/>
            <person name="Stevenson D.W."/>
            <person name="Thummler F."/>
            <person name="Tillich M."/>
            <person name="Villarreal Aguilar J.C."/>
            <person name="Widiez T."/>
            <person name="Wong G.K."/>
            <person name="Wymore A."/>
            <person name="Zhang Y."/>
            <person name="Zimmer A.D."/>
            <person name="Quatrano R.S."/>
            <person name="Mayer K.F.X."/>
            <person name="Goodstein D."/>
            <person name="Casacuberta J.M."/>
            <person name="Vandepoele K."/>
            <person name="Reski R."/>
            <person name="Cuming A.C."/>
            <person name="Tuskan G.A."/>
            <person name="Maumus F."/>
            <person name="Salse J."/>
            <person name="Schmutz J."/>
            <person name="Rensing S.A."/>
        </authorList>
    </citation>
    <scope>NUCLEOTIDE SEQUENCE [LARGE SCALE GENOMIC DNA]</scope>
    <source>
        <strain evidence="3 4">cv. Gransden 2004</strain>
    </source>
</reference>
<feature type="region of interest" description="Disordered" evidence="1">
    <location>
        <begin position="1"/>
        <end position="64"/>
    </location>
</feature>
<dbReference type="PaxDb" id="3218-PP1S46_67V6.1"/>
<feature type="compositionally biased region" description="Polar residues" evidence="1">
    <location>
        <begin position="120"/>
        <end position="136"/>
    </location>
</feature>
<name>A0A2K1JRM7_PHYPA</name>
<proteinExistence type="predicted"/>
<protein>
    <submittedName>
        <fullName evidence="2 3">Uncharacterized protein</fullName>
    </submittedName>
</protein>
<feature type="region of interest" description="Disordered" evidence="1">
    <location>
        <begin position="99"/>
        <end position="154"/>
    </location>
</feature>
<accession>A0A2K1JRM7</accession>
<dbReference type="AlphaFoldDB" id="A0A2K1JRM7"/>
<organism evidence="2">
    <name type="scientific">Physcomitrium patens</name>
    <name type="common">Spreading-leaved earth moss</name>
    <name type="synonym">Physcomitrella patens</name>
    <dbReference type="NCBI Taxonomy" id="3218"/>
    <lineage>
        <taxon>Eukaryota</taxon>
        <taxon>Viridiplantae</taxon>
        <taxon>Streptophyta</taxon>
        <taxon>Embryophyta</taxon>
        <taxon>Bryophyta</taxon>
        <taxon>Bryophytina</taxon>
        <taxon>Bryopsida</taxon>
        <taxon>Funariidae</taxon>
        <taxon>Funariales</taxon>
        <taxon>Funariaceae</taxon>
        <taxon>Physcomitrium</taxon>
    </lineage>
</organism>
<reference evidence="2 4" key="1">
    <citation type="journal article" date="2008" name="Science">
        <title>The Physcomitrella genome reveals evolutionary insights into the conquest of land by plants.</title>
        <authorList>
            <person name="Rensing S."/>
            <person name="Lang D."/>
            <person name="Zimmer A."/>
            <person name="Terry A."/>
            <person name="Salamov A."/>
            <person name="Shapiro H."/>
            <person name="Nishiyama T."/>
            <person name="Perroud P.-F."/>
            <person name="Lindquist E."/>
            <person name="Kamisugi Y."/>
            <person name="Tanahashi T."/>
            <person name="Sakakibara K."/>
            <person name="Fujita T."/>
            <person name="Oishi K."/>
            <person name="Shin-I T."/>
            <person name="Kuroki Y."/>
            <person name="Toyoda A."/>
            <person name="Suzuki Y."/>
            <person name="Hashimoto A."/>
            <person name="Yamaguchi K."/>
            <person name="Sugano A."/>
            <person name="Kohara Y."/>
            <person name="Fujiyama A."/>
            <person name="Anterola A."/>
            <person name="Aoki S."/>
            <person name="Ashton N."/>
            <person name="Barbazuk W.B."/>
            <person name="Barker E."/>
            <person name="Bennetzen J."/>
            <person name="Bezanilla M."/>
            <person name="Blankenship R."/>
            <person name="Cho S.H."/>
            <person name="Dutcher S."/>
            <person name="Estelle M."/>
            <person name="Fawcett J.A."/>
            <person name="Gundlach H."/>
            <person name="Hanada K."/>
            <person name="Heyl A."/>
            <person name="Hicks K.A."/>
            <person name="Hugh J."/>
            <person name="Lohr M."/>
            <person name="Mayer K."/>
            <person name="Melkozernov A."/>
            <person name="Murata T."/>
            <person name="Nelson D."/>
            <person name="Pils B."/>
            <person name="Prigge M."/>
            <person name="Reiss B."/>
            <person name="Renner T."/>
            <person name="Rombauts S."/>
            <person name="Rushton P."/>
            <person name="Sanderfoot A."/>
            <person name="Schween G."/>
            <person name="Shiu S.-H."/>
            <person name="Stueber K."/>
            <person name="Theodoulou F.L."/>
            <person name="Tu H."/>
            <person name="Van de Peer Y."/>
            <person name="Verrier P.J."/>
            <person name="Waters E."/>
            <person name="Wood A."/>
            <person name="Yang L."/>
            <person name="Cove D."/>
            <person name="Cuming A."/>
            <person name="Hasebe M."/>
            <person name="Lucas S."/>
            <person name="Mishler D.B."/>
            <person name="Reski R."/>
            <person name="Grigoriev I."/>
            <person name="Quatrano R.S."/>
            <person name="Boore J.L."/>
        </authorList>
    </citation>
    <scope>NUCLEOTIDE SEQUENCE [LARGE SCALE GENOMIC DNA]</scope>
    <source>
        <strain evidence="3 4">cv. Gransden 2004</strain>
    </source>
</reference>
<dbReference type="EnsemblPlants" id="Pp3c12_19390V3.1">
    <property type="protein sequence ID" value="PAC:32974623.CDS.1"/>
    <property type="gene ID" value="Pp3c12_19390"/>
</dbReference>
<dbReference type="InParanoid" id="A0A2K1JRM7"/>
<dbReference type="EMBL" id="ABEU02000012">
    <property type="protein sequence ID" value="PNR44116.1"/>
    <property type="molecule type" value="Genomic_DNA"/>
</dbReference>
<dbReference type="Proteomes" id="UP000006727">
    <property type="component" value="Chromosome 12"/>
</dbReference>
<feature type="compositionally biased region" description="Basic and acidic residues" evidence="1">
    <location>
        <begin position="137"/>
        <end position="147"/>
    </location>
</feature>
<keyword evidence="4" id="KW-1185">Reference proteome</keyword>
<reference evidence="3" key="3">
    <citation type="submission" date="2020-12" db="UniProtKB">
        <authorList>
            <consortium name="EnsemblPlants"/>
        </authorList>
    </citation>
    <scope>IDENTIFICATION</scope>
</reference>
<evidence type="ECO:0000313" key="2">
    <source>
        <dbReference type="EMBL" id="PNR44116.1"/>
    </source>
</evidence>
<gene>
    <name evidence="2" type="ORF">PHYPA_016500</name>
</gene>
<evidence type="ECO:0000256" key="1">
    <source>
        <dbReference type="SAM" id="MobiDB-lite"/>
    </source>
</evidence>